<accession>A0A7W6NMV6</accession>
<dbReference type="AlphaFoldDB" id="A0A7W6NMV6"/>
<dbReference type="Pfam" id="PF19749">
    <property type="entry name" value="DUF6236"/>
    <property type="match status" value="1"/>
</dbReference>
<dbReference type="Proteomes" id="UP000528286">
    <property type="component" value="Unassembled WGS sequence"/>
</dbReference>
<organism evidence="1 2">
    <name type="scientific">Gellertiella hungarica</name>
    <dbReference type="NCBI Taxonomy" id="1572859"/>
    <lineage>
        <taxon>Bacteria</taxon>
        <taxon>Pseudomonadati</taxon>
        <taxon>Pseudomonadota</taxon>
        <taxon>Alphaproteobacteria</taxon>
        <taxon>Hyphomicrobiales</taxon>
        <taxon>Rhizobiaceae</taxon>
        <taxon>Gellertiella</taxon>
    </lineage>
</organism>
<dbReference type="RefSeq" id="WP_183368597.1">
    <property type="nucleotide sequence ID" value="NZ_JACIEZ010000027.1"/>
</dbReference>
<sequence>MRGIVISPQVEVAGTRLSFGGGFDLQLLRLHLLYWDKLELPRQRLIEFSTDPEIDFLIEAGVVQRTMVDIPLNGDAAQLYLTCHLEALRRLESAEPGRWSLATGSKAFSFPQEETDAGRGLLVELYQAIPVPDVDVPLADILEFKRKRSDDLQSLRFHLENLYQRILAAPDTPLAKASELEGLVAAIRDNIRVIKEARMPFRLSDVSADLNLAAPLSGAAAAWALDQPIIPGIVTGAVGALAINRGLAWKARKSSGNPYRYVASIHRDLFAGY</sequence>
<name>A0A7W6NMV6_9HYPH</name>
<evidence type="ECO:0000313" key="1">
    <source>
        <dbReference type="EMBL" id="MBB4067418.1"/>
    </source>
</evidence>
<dbReference type="EMBL" id="JACIEZ010000027">
    <property type="protein sequence ID" value="MBB4067418.1"/>
    <property type="molecule type" value="Genomic_DNA"/>
</dbReference>
<gene>
    <name evidence="1" type="ORF">GGR23_004658</name>
</gene>
<protein>
    <submittedName>
        <fullName evidence="1">Uncharacterized protein</fullName>
    </submittedName>
</protein>
<comment type="caution">
    <text evidence="1">The sequence shown here is derived from an EMBL/GenBank/DDBJ whole genome shotgun (WGS) entry which is preliminary data.</text>
</comment>
<dbReference type="InterPro" id="IPR046203">
    <property type="entry name" value="DUF6236"/>
</dbReference>
<evidence type="ECO:0000313" key="2">
    <source>
        <dbReference type="Proteomes" id="UP000528286"/>
    </source>
</evidence>
<reference evidence="1 2" key="1">
    <citation type="submission" date="2020-08" db="EMBL/GenBank/DDBJ databases">
        <title>Genomic Encyclopedia of Type Strains, Phase IV (KMG-IV): sequencing the most valuable type-strain genomes for metagenomic binning, comparative biology and taxonomic classification.</title>
        <authorList>
            <person name="Goeker M."/>
        </authorList>
    </citation>
    <scope>NUCLEOTIDE SEQUENCE [LARGE SCALE GENOMIC DNA]</scope>
    <source>
        <strain evidence="1 2">DSM 29853</strain>
    </source>
</reference>
<proteinExistence type="predicted"/>
<keyword evidence="2" id="KW-1185">Reference proteome</keyword>